<dbReference type="RefSeq" id="WP_054061842.1">
    <property type="nucleotide sequence ID" value="NZ_JSYZ01000002.1"/>
</dbReference>
<dbReference type="CDD" id="cd06453">
    <property type="entry name" value="SufS_like"/>
    <property type="match status" value="1"/>
</dbReference>
<keyword evidence="4" id="KW-0808">Transferase</keyword>
<dbReference type="InterPro" id="IPR015424">
    <property type="entry name" value="PyrdxlP-dep_Trfase"/>
</dbReference>
<protein>
    <recommendedName>
        <fullName evidence="3">cysteine desulfurase</fullName>
        <ecNumber evidence="3">2.8.1.7</ecNumber>
    </recommendedName>
</protein>
<dbReference type="InterPro" id="IPR010970">
    <property type="entry name" value="Cys_dSase_SufS"/>
</dbReference>
<dbReference type="GO" id="GO:0016829">
    <property type="term" value="F:lyase activity"/>
    <property type="evidence" value="ECO:0007669"/>
    <property type="project" value="UniProtKB-KW"/>
</dbReference>
<dbReference type="InterPro" id="IPR015421">
    <property type="entry name" value="PyrdxlP-dep_Trfase_major"/>
</dbReference>
<dbReference type="Gene3D" id="3.90.1150.10">
    <property type="entry name" value="Aspartate Aminotransferase, domain 1"/>
    <property type="match status" value="1"/>
</dbReference>
<dbReference type="PANTHER" id="PTHR43586:SF8">
    <property type="entry name" value="CYSTEINE DESULFURASE 1, CHLOROPLASTIC"/>
    <property type="match status" value="1"/>
</dbReference>
<evidence type="ECO:0000259" key="8">
    <source>
        <dbReference type="Pfam" id="PF00266"/>
    </source>
</evidence>
<dbReference type="GO" id="GO:0031071">
    <property type="term" value="F:cysteine desulfurase activity"/>
    <property type="evidence" value="ECO:0007669"/>
    <property type="project" value="UniProtKB-EC"/>
</dbReference>
<evidence type="ECO:0000256" key="4">
    <source>
        <dbReference type="ARBA" id="ARBA00022679"/>
    </source>
</evidence>
<dbReference type="EC" id="2.8.1.7" evidence="3"/>
<dbReference type="OrthoDB" id="9808002at2"/>
<evidence type="ECO:0000256" key="1">
    <source>
        <dbReference type="ARBA" id="ARBA00001933"/>
    </source>
</evidence>
<comment type="caution">
    <text evidence="9">The sequence shown here is derived from an EMBL/GenBank/DDBJ whole genome shotgun (WGS) entry which is preliminary data.</text>
</comment>
<keyword evidence="10" id="KW-1185">Reference proteome</keyword>
<dbReference type="InterPro" id="IPR020578">
    <property type="entry name" value="Aminotrans_V_PyrdxlP_BS"/>
</dbReference>
<dbReference type="PANTHER" id="PTHR43586">
    <property type="entry name" value="CYSTEINE DESULFURASE"/>
    <property type="match status" value="1"/>
</dbReference>
<name>A0A0M9GJI4_9PSED</name>
<dbReference type="GO" id="GO:0030170">
    <property type="term" value="F:pyridoxal phosphate binding"/>
    <property type="evidence" value="ECO:0007669"/>
    <property type="project" value="InterPro"/>
</dbReference>
<evidence type="ECO:0000313" key="9">
    <source>
        <dbReference type="EMBL" id="KPA92841.1"/>
    </source>
</evidence>
<comment type="cofactor">
    <cofactor evidence="1 7">
        <name>pyridoxal 5'-phosphate</name>
        <dbReference type="ChEBI" id="CHEBI:597326"/>
    </cofactor>
</comment>
<keyword evidence="5" id="KW-0663">Pyridoxal phosphate</keyword>
<evidence type="ECO:0000256" key="7">
    <source>
        <dbReference type="RuleBase" id="RU004504"/>
    </source>
</evidence>
<feature type="domain" description="Aminotransferase class V" evidence="8">
    <location>
        <begin position="23"/>
        <end position="389"/>
    </location>
</feature>
<sequence length="401" mass="43024">MLIPSPWRADFPALAALQRQDQTYLDSAATTQKPQALLDALTHYYANGAANVHRAQHLPGAHATQVFEDSRLKVGQWLGAGDSGQVIFTHGATAALNLLAYGLEPLLQQGDELVVSALEHHANLLPWQQLAQRRGLKLVVLPINAAGLIDLDAALGLIGERTRLLAVSQLSNVLGAWQPLPQLLARAKACGALTVVDGAQGVVHGRHDVQALGCDFYVFSSHKLYGPDGLGVLYGRNEALRQLRHWQFGGEMVQDADYQHASFRPAPLGFEAGTPPIASVIGLGATLDYLAGLDQAAVLAHEAALHAHLLQGLRVRNGIQLLGEPQLALASFTVEGVHSADLAHLLTEQGIAVRAGHHCAMPLMKRLGLSGAIRVSLGLYNDSDDLERFFEALDQALELLR</sequence>
<dbReference type="AlphaFoldDB" id="A0A0M9GJI4"/>
<evidence type="ECO:0000313" key="10">
    <source>
        <dbReference type="Proteomes" id="UP000037931"/>
    </source>
</evidence>
<dbReference type="Pfam" id="PF00266">
    <property type="entry name" value="Aminotran_5"/>
    <property type="match status" value="1"/>
</dbReference>
<accession>A0A0M9GJI4</accession>
<comment type="catalytic activity">
    <reaction evidence="6">
        <text>(sulfur carrier)-H + L-cysteine = (sulfur carrier)-SH + L-alanine</text>
        <dbReference type="Rhea" id="RHEA:43892"/>
        <dbReference type="Rhea" id="RHEA-COMP:14737"/>
        <dbReference type="Rhea" id="RHEA-COMP:14739"/>
        <dbReference type="ChEBI" id="CHEBI:29917"/>
        <dbReference type="ChEBI" id="CHEBI:35235"/>
        <dbReference type="ChEBI" id="CHEBI:57972"/>
        <dbReference type="ChEBI" id="CHEBI:64428"/>
        <dbReference type="EC" id="2.8.1.7"/>
    </reaction>
</comment>
<evidence type="ECO:0000256" key="3">
    <source>
        <dbReference type="ARBA" id="ARBA00012239"/>
    </source>
</evidence>
<dbReference type="InterPro" id="IPR015422">
    <property type="entry name" value="PyrdxlP-dep_Trfase_small"/>
</dbReference>
<dbReference type="Gene3D" id="3.40.640.10">
    <property type="entry name" value="Type I PLP-dependent aspartate aminotransferase-like (Major domain)"/>
    <property type="match status" value="1"/>
</dbReference>
<evidence type="ECO:0000256" key="5">
    <source>
        <dbReference type="ARBA" id="ARBA00022898"/>
    </source>
</evidence>
<dbReference type="SUPFAM" id="SSF53383">
    <property type="entry name" value="PLP-dependent transferases"/>
    <property type="match status" value="1"/>
</dbReference>
<proteinExistence type="inferred from homology"/>
<dbReference type="InterPro" id="IPR000192">
    <property type="entry name" value="Aminotrans_V_dom"/>
</dbReference>
<dbReference type="GO" id="GO:0006534">
    <property type="term" value="P:cysteine metabolic process"/>
    <property type="evidence" value="ECO:0007669"/>
    <property type="project" value="InterPro"/>
</dbReference>
<evidence type="ECO:0000256" key="2">
    <source>
        <dbReference type="ARBA" id="ARBA00010447"/>
    </source>
</evidence>
<evidence type="ECO:0000256" key="6">
    <source>
        <dbReference type="ARBA" id="ARBA00050776"/>
    </source>
</evidence>
<dbReference type="Proteomes" id="UP000037931">
    <property type="component" value="Unassembled WGS sequence"/>
</dbReference>
<organism evidence="9 10">
    <name type="scientific">Pseudomonas asplenii</name>
    <dbReference type="NCBI Taxonomy" id="53407"/>
    <lineage>
        <taxon>Bacteria</taxon>
        <taxon>Pseudomonadati</taxon>
        <taxon>Pseudomonadota</taxon>
        <taxon>Gammaproteobacteria</taxon>
        <taxon>Pseudomonadales</taxon>
        <taxon>Pseudomonadaceae</taxon>
        <taxon>Pseudomonas</taxon>
    </lineage>
</organism>
<keyword evidence="9" id="KW-0456">Lyase</keyword>
<dbReference type="EMBL" id="JSYZ01000002">
    <property type="protein sequence ID" value="KPA92841.1"/>
    <property type="molecule type" value="Genomic_DNA"/>
</dbReference>
<dbReference type="STRING" id="50340.PF66_00582"/>
<gene>
    <name evidence="9" type="ORF">PF66_00582</name>
</gene>
<dbReference type="PROSITE" id="PS00595">
    <property type="entry name" value="AA_TRANSFER_CLASS_5"/>
    <property type="match status" value="1"/>
</dbReference>
<comment type="similarity">
    <text evidence="2">Belongs to the class-V pyridoxal-phosphate-dependent aminotransferase family. Csd subfamily.</text>
</comment>
<dbReference type="PATRIC" id="fig|50340.43.peg.2588"/>
<reference evidence="9 10" key="1">
    <citation type="journal article" date="2015" name="PLoS ONE">
        <title>Rice-Infecting Pseudomonas Genomes Are Highly Accessorized and Harbor Multiple Putative Virulence Mechanisms to Cause Sheath Brown Rot.</title>
        <authorList>
            <person name="Quibod I.L."/>
            <person name="Grande G."/>
            <person name="Oreiro E.G."/>
            <person name="Borja F.N."/>
            <person name="Dossa G.S."/>
            <person name="Mauleon R."/>
            <person name="Cruz C.V."/>
            <person name="Oliva R."/>
        </authorList>
    </citation>
    <scope>NUCLEOTIDE SEQUENCE [LARGE SCALE GENOMIC DNA]</scope>
    <source>
        <strain evidence="9 10">IRRI 6609</strain>
    </source>
</reference>